<dbReference type="InterPro" id="IPR004839">
    <property type="entry name" value="Aminotransferase_I/II_large"/>
</dbReference>
<keyword evidence="3" id="KW-0032">Aminotransferase</keyword>
<dbReference type="Gene3D" id="3.40.640.10">
    <property type="entry name" value="Type I PLP-dependent aspartate aminotransferase-like (Major domain)"/>
    <property type="match status" value="1"/>
</dbReference>
<dbReference type="Pfam" id="PF00155">
    <property type="entry name" value="Aminotran_1_2"/>
    <property type="match status" value="1"/>
</dbReference>
<feature type="region of interest" description="Disordered" evidence="1">
    <location>
        <begin position="1"/>
        <end position="20"/>
    </location>
</feature>
<dbReference type="GO" id="GO:0004069">
    <property type="term" value="F:L-aspartate:2-oxoglutarate aminotransferase activity"/>
    <property type="evidence" value="ECO:0007669"/>
    <property type="project" value="UniProtKB-EC"/>
</dbReference>
<dbReference type="Gene3D" id="3.90.1150.10">
    <property type="entry name" value="Aspartate Aminotransferase, domain 1"/>
    <property type="match status" value="1"/>
</dbReference>
<dbReference type="AlphaFoldDB" id="A0A087BN99"/>
<dbReference type="InterPro" id="IPR015421">
    <property type="entry name" value="PyrdxlP-dep_Trfase_major"/>
</dbReference>
<reference evidence="3 4" key="1">
    <citation type="submission" date="2014-03" db="EMBL/GenBank/DDBJ databases">
        <title>Genomics of Bifidobacteria.</title>
        <authorList>
            <person name="Ventura M."/>
            <person name="Milani C."/>
            <person name="Lugli G.A."/>
        </authorList>
    </citation>
    <scope>NUCLEOTIDE SEQUENCE [LARGE SCALE GENOMIC DNA]</scope>
    <source>
        <strain evidence="3 4">LMG 11592</strain>
    </source>
</reference>
<name>A0A087BN99_9BIFI</name>
<gene>
    <name evidence="3" type="ORF">BMIN_0395</name>
</gene>
<comment type="caution">
    <text evidence="3">The sequence shown here is derived from an EMBL/GenBank/DDBJ whole genome shotgun (WGS) entry which is preliminary data.</text>
</comment>
<dbReference type="CDD" id="cd00609">
    <property type="entry name" value="AAT_like"/>
    <property type="match status" value="1"/>
</dbReference>
<keyword evidence="3" id="KW-0808">Transferase</keyword>
<dbReference type="PANTHER" id="PTHR45744">
    <property type="entry name" value="TYROSINE AMINOTRANSFERASE"/>
    <property type="match status" value="1"/>
</dbReference>
<proteinExistence type="predicted"/>
<dbReference type="Proteomes" id="UP000029014">
    <property type="component" value="Unassembled WGS sequence"/>
</dbReference>
<sequence>MDSSVSRPITFSSRMGRDTPNAIARAERRARAGGRVLRSLNDSNPTRHGLAPDVLPGVYEADPRGPRPAREAVASLLSRRQGGHRVDADHVYLMDSTSQAYAWLFMLLCDRNDAILAPRPGYPLIESLATLTGVRVEPYHLRYDGSWTVDIGDVERRLSGPEGHRIRAIVMINPNNPTGSFIHEPERDAVVALCRRHGVALIADEVFYPYPLEPLPGRCRLAGCGEVLTFALDGLSKSLAAPHAKVGWIEVSGPRGDVDDAMRLLDRIADDFLPMGSCVAGRVPQLVESIPEQVGRVSLRTKANLEALKRTLAETPGCLLSLLRPEGGWNVLLRMPATVDEDDVVLTLIRDHGLTGQPGYFFDMPGNGYLALSLLPEPDVFLDGVRAVTGVVNDLTS</sequence>
<evidence type="ECO:0000313" key="3">
    <source>
        <dbReference type="EMBL" id="KFI72499.1"/>
    </source>
</evidence>
<dbReference type="STRING" id="1693.BMIN_0395"/>
<dbReference type="InterPro" id="IPR015424">
    <property type="entry name" value="PyrdxlP-dep_Trfase"/>
</dbReference>
<feature type="domain" description="Aminotransferase class I/classII large" evidence="2">
    <location>
        <begin position="64"/>
        <end position="366"/>
    </location>
</feature>
<dbReference type="EMBL" id="JGZD01000009">
    <property type="protein sequence ID" value="KFI72499.1"/>
    <property type="molecule type" value="Genomic_DNA"/>
</dbReference>
<dbReference type="InterPro" id="IPR015422">
    <property type="entry name" value="PyrdxlP-dep_Trfase_small"/>
</dbReference>
<feature type="region of interest" description="Disordered" evidence="1">
    <location>
        <begin position="38"/>
        <end position="67"/>
    </location>
</feature>
<feature type="compositionally biased region" description="Polar residues" evidence="1">
    <location>
        <begin position="1"/>
        <end position="13"/>
    </location>
</feature>
<evidence type="ECO:0000313" key="4">
    <source>
        <dbReference type="Proteomes" id="UP000029014"/>
    </source>
</evidence>
<evidence type="ECO:0000259" key="2">
    <source>
        <dbReference type="Pfam" id="PF00155"/>
    </source>
</evidence>
<accession>A0A087BN99</accession>
<keyword evidence="4" id="KW-1185">Reference proteome</keyword>
<dbReference type="RefSeq" id="WP_022860524.1">
    <property type="nucleotide sequence ID" value="NZ_JGZD01000009.1"/>
</dbReference>
<dbReference type="PANTHER" id="PTHR45744:SF2">
    <property type="entry name" value="TYROSINE AMINOTRANSFERASE"/>
    <property type="match status" value="1"/>
</dbReference>
<protein>
    <submittedName>
        <fullName evidence="3">Aminotransferase, class I and II</fullName>
        <ecNumber evidence="3">2.6.1.1</ecNumber>
    </submittedName>
</protein>
<evidence type="ECO:0000256" key="1">
    <source>
        <dbReference type="SAM" id="MobiDB-lite"/>
    </source>
</evidence>
<organism evidence="3 4">
    <name type="scientific">Bifidobacterium minimum</name>
    <dbReference type="NCBI Taxonomy" id="1693"/>
    <lineage>
        <taxon>Bacteria</taxon>
        <taxon>Bacillati</taxon>
        <taxon>Actinomycetota</taxon>
        <taxon>Actinomycetes</taxon>
        <taxon>Bifidobacteriales</taxon>
        <taxon>Bifidobacteriaceae</taxon>
        <taxon>Bifidobacterium</taxon>
    </lineage>
</organism>
<dbReference type="GO" id="GO:0030170">
    <property type="term" value="F:pyridoxal phosphate binding"/>
    <property type="evidence" value="ECO:0007669"/>
    <property type="project" value="InterPro"/>
</dbReference>
<dbReference type="EC" id="2.6.1.1" evidence="3"/>
<dbReference type="eggNOG" id="COG0436">
    <property type="taxonomic scope" value="Bacteria"/>
</dbReference>
<dbReference type="SUPFAM" id="SSF53383">
    <property type="entry name" value="PLP-dependent transferases"/>
    <property type="match status" value="1"/>
</dbReference>